<reference evidence="1" key="1">
    <citation type="submission" date="2015-11" db="EMBL/GenBank/DDBJ databases">
        <title>De novo transcriptome assembly of four potential Pierce s Disease insect vectors from Arizona vineyards.</title>
        <authorList>
            <person name="Tassone E.E."/>
        </authorList>
    </citation>
    <scope>NUCLEOTIDE SEQUENCE</scope>
</reference>
<accession>A0A1B6LLV1</accession>
<gene>
    <name evidence="1" type="ORF">g.49571</name>
</gene>
<name>A0A1B6LLV1_9HEMI</name>
<evidence type="ECO:0000313" key="1">
    <source>
        <dbReference type="EMBL" id="JAT24712.1"/>
    </source>
</evidence>
<dbReference type="EMBL" id="GEBQ01015265">
    <property type="protein sequence ID" value="JAT24712.1"/>
    <property type="molecule type" value="Transcribed_RNA"/>
</dbReference>
<sequence length="191" mass="21618">VHAPLAVMPTEVPLLEGRGHRVELFLLNAAPLTIQNCARALSCNFNDSLDLALLSSLCSLDTQLTKQLTQSSSWEEQLYKALHLIQHRLQQIEPTEEVQYVQQRVGKALTALRNLLEALLSYKPQENLFKGSVHLIRPKGASDIDFCGLQLNCQQRPTVYVMEEEETHDQIVKSHNCATIINNNLLYSWDL</sequence>
<proteinExistence type="predicted"/>
<protein>
    <submittedName>
        <fullName evidence="1">Uncharacterized protein</fullName>
    </submittedName>
</protein>
<feature type="non-terminal residue" evidence="1">
    <location>
        <position position="1"/>
    </location>
</feature>
<dbReference type="AlphaFoldDB" id="A0A1B6LLV1"/>
<organism evidence="1">
    <name type="scientific">Graphocephala atropunctata</name>
    <dbReference type="NCBI Taxonomy" id="36148"/>
    <lineage>
        <taxon>Eukaryota</taxon>
        <taxon>Metazoa</taxon>
        <taxon>Ecdysozoa</taxon>
        <taxon>Arthropoda</taxon>
        <taxon>Hexapoda</taxon>
        <taxon>Insecta</taxon>
        <taxon>Pterygota</taxon>
        <taxon>Neoptera</taxon>
        <taxon>Paraneoptera</taxon>
        <taxon>Hemiptera</taxon>
        <taxon>Auchenorrhyncha</taxon>
        <taxon>Membracoidea</taxon>
        <taxon>Cicadellidae</taxon>
        <taxon>Cicadellinae</taxon>
        <taxon>Cicadellini</taxon>
        <taxon>Graphocephala</taxon>
    </lineage>
</organism>